<evidence type="ECO:0000256" key="2">
    <source>
        <dbReference type="ARBA" id="ARBA00022692"/>
    </source>
</evidence>
<accession>A0A1I4YZM3</accession>
<dbReference type="Pfam" id="PF01957">
    <property type="entry name" value="NfeD"/>
    <property type="match status" value="1"/>
</dbReference>
<dbReference type="InterPro" id="IPR012340">
    <property type="entry name" value="NA-bd_OB-fold"/>
</dbReference>
<dbReference type="AlphaFoldDB" id="A0A1I4YZM3"/>
<dbReference type="GO" id="GO:0005886">
    <property type="term" value="C:plasma membrane"/>
    <property type="evidence" value="ECO:0007669"/>
    <property type="project" value="TreeGrafter"/>
</dbReference>
<dbReference type="PANTHER" id="PTHR33507">
    <property type="entry name" value="INNER MEMBRANE PROTEIN YBBJ"/>
    <property type="match status" value="1"/>
</dbReference>
<evidence type="ECO:0000256" key="5">
    <source>
        <dbReference type="SAM" id="Phobius"/>
    </source>
</evidence>
<evidence type="ECO:0000256" key="4">
    <source>
        <dbReference type="ARBA" id="ARBA00023136"/>
    </source>
</evidence>
<feature type="transmembrane region" description="Helical" evidence="5">
    <location>
        <begin position="56"/>
        <end position="74"/>
    </location>
</feature>
<dbReference type="Gene3D" id="2.40.50.140">
    <property type="entry name" value="Nucleic acid-binding proteins"/>
    <property type="match status" value="1"/>
</dbReference>
<dbReference type="InterPro" id="IPR002810">
    <property type="entry name" value="NfeD-like_C"/>
</dbReference>
<proteinExistence type="predicted"/>
<protein>
    <recommendedName>
        <fullName evidence="6">NfeD-like C-terminal domain-containing protein</fullName>
    </recommendedName>
</protein>
<name>A0A1I4YZM3_9GAMM</name>
<keyword evidence="3 5" id="KW-1133">Transmembrane helix</keyword>
<keyword evidence="8" id="KW-1185">Reference proteome</keyword>
<dbReference type="PANTHER" id="PTHR33507:SF3">
    <property type="entry name" value="INNER MEMBRANE PROTEIN YBBJ"/>
    <property type="match status" value="1"/>
</dbReference>
<evidence type="ECO:0000259" key="6">
    <source>
        <dbReference type="Pfam" id="PF01957"/>
    </source>
</evidence>
<dbReference type="InterPro" id="IPR052165">
    <property type="entry name" value="Membrane_assoc_protease"/>
</dbReference>
<reference evidence="7 8" key="1">
    <citation type="submission" date="2016-10" db="EMBL/GenBank/DDBJ databases">
        <authorList>
            <person name="de Groot N.N."/>
        </authorList>
    </citation>
    <scope>NUCLEOTIDE SEQUENCE [LARGE SCALE GENOMIC DNA]</scope>
    <source>
        <strain evidence="7 8">CGMCC 1.7659</strain>
    </source>
</reference>
<dbReference type="STRING" id="578942.SAMN05216289_12126"/>
<keyword evidence="4 5" id="KW-0472">Membrane</keyword>
<keyword evidence="2 5" id="KW-0812">Transmembrane</keyword>
<dbReference type="EMBL" id="FOVF01000021">
    <property type="protein sequence ID" value="SFN43139.1"/>
    <property type="molecule type" value="Genomic_DNA"/>
</dbReference>
<evidence type="ECO:0000313" key="7">
    <source>
        <dbReference type="EMBL" id="SFN43139.1"/>
    </source>
</evidence>
<feature type="domain" description="NfeD-like C-terminal" evidence="6">
    <location>
        <begin position="95"/>
        <end position="148"/>
    </location>
</feature>
<dbReference type="OrthoDB" id="9810336at2"/>
<evidence type="ECO:0000313" key="8">
    <source>
        <dbReference type="Proteomes" id="UP000198575"/>
    </source>
</evidence>
<organism evidence="7 8">
    <name type="scientific">Dokdonella immobilis</name>
    <dbReference type="NCBI Taxonomy" id="578942"/>
    <lineage>
        <taxon>Bacteria</taxon>
        <taxon>Pseudomonadati</taxon>
        <taxon>Pseudomonadota</taxon>
        <taxon>Gammaproteobacteria</taxon>
        <taxon>Lysobacterales</taxon>
        <taxon>Rhodanobacteraceae</taxon>
        <taxon>Dokdonella</taxon>
    </lineage>
</organism>
<feature type="transmembrane region" description="Helical" evidence="5">
    <location>
        <begin position="6"/>
        <end position="24"/>
    </location>
</feature>
<sequence length="153" mass="16490">MDNMISNLLASYGWWLLALVLIAAELLAPGYFLLWIGLAAGVMGLVMLVFPGLPFLAQAIVFAGLSIGVCWVYWKFIRPAAELRDDQPLLNRKGDRMIGRHVTVVEAIVNGRGKVKVGDSVWLVEGADCPVGTLVEIIGVQGTTLQIARSPGS</sequence>
<evidence type="ECO:0000256" key="3">
    <source>
        <dbReference type="ARBA" id="ARBA00022989"/>
    </source>
</evidence>
<comment type="subcellular location">
    <subcellularLocation>
        <location evidence="1">Membrane</location>
        <topology evidence="1">Multi-pass membrane protein</topology>
    </subcellularLocation>
</comment>
<dbReference type="Proteomes" id="UP000198575">
    <property type="component" value="Unassembled WGS sequence"/>
</dbReference>
<dbReference type="RefSeq" id="WP_092408871.1">
    <property type="nucleotide sequence ID" value="NZ_FOVF01000021.1"/>
</dbReference>
<evidence type="ECO:0000256" key="1">
    <source>
        <dbReference type="ARBA" id="ARBA00004141"/>
    </source>
</evidence>
<gene>
    <name evidence="7" type="ORF">SAMN05216289_12126</name>
</gene>